<organism evidence="1 2">
    <name type="scientific">Populus alba</name>
    <name type="common">White poplar</name>
    <dbReference type="NCBI Taxonomy" id="43335"/>
    <lineage>
        <taxon>Eukaryota</taxon>
        <taxon>Viridiplantae</taxon>
        <taxon>Streptophyta</taxon>
        <taxon>Embryophyta</taxon>
        <taxon>Tracheophyta</taxon>
        <taxon>Spermatophyta</taxon>
        <taxon>Magnoliopsida</taxon>
        <taxon>eudicotyledons</taxon>
        <taxon>Gunneridae</taxon>
        <taxon>Pentapetalae</taxon>
        <taxon>rosids</taxon>
        <taxon>fabids</taxon>
        <taxon>Malpighiales</taxon>
        <taxon>Salicaceae</taxon>
        <taxon>Saliceae</taxon>
        <taxon>Populus</taxon>
    </lineage>
</organism>
<comment type="caution">
    <text evidence="1">The sequence shown here is derived from an EMBL/GenBank/DDBJ whole genome shotgun (WGS) entry which is preliminary data.</text>
</comment>
<gene>
    <name evidence="1" type="ORF">D5086_024201</name>
</gene>
<dbReference type="Proteomes" id="UP000309997">
    <property type="component" value="Unassembled WGS sequence"/>
</dbReference>
<dbReference type="EMBL" id="RCHU02000013">
    <property type="protein sequence ID" value="KAL3573588.1"/>
    <property type="molecule type" value="Genomic_DNA"/>
</dbReference>
<name>A0ACC4B6J8_POPAL</name>
<proteinExistence type="predicted"/>
<reference evidence="1 2" key="1">
    <citation type="journal article" date="2024" name="Plant Biotechnol. J.">
        <title>Genome and CRISPR/Cas9 system of a widespread forest tree (Populus alba) in the world.</title>
        <authorList>
            <person name="Liu Y.J."/>
            <person name="Jiang P.F."/>
            <person name="Han X.M."/>
            <person name="Li X.Y."/>
            <person name="Wang H.M."/>
            <person name="Wang Y.J."/>
            <person name="Wang X.X."/>
            <person name="Zeng Q.Y."/>
        </authorList>
    </citation>
    <scope>NUCLEOTIDE SEQUENCE [LARGE SCALE GENOMIC DNA]</scope>
    <source>
        <strain evidence="2">cv. PAL-ZL1</strain>
    </source>
</reference>
<protein>
    <submittedName>
        <fullName evidence="1">Uncharacterized protein</fullName>
    </submittedName>
</protein>
<evidence type="ECO:0000313" key="1">
    <source>
        <dbReference type="EMBL" id="KAL3573588.1"/>
    </source>
</evidence>
<sequence>MAKYDSRYKKDTVLVADRQFQRSFLGHVSVDFRCPLTCAKGGSYDVELGLDFNLLMPEHVISPGFKVLPLASRKQRLKQIRVSSNFLFLEESYRGPDPTDFNDPTLLLHLFLSILIGRSCKWHDKSKLNHICTMESFCMLILNVNERAKVGPINSNGARTPPYERA</sequence>
<accession>A0ACC4B6J8</accession>
<evidence type="ECO:0000313" key="2">
    <source>
        <dbReference type="Proteomes" id="UP000309997"/>
    </source>
</evidence>
<keyword evidence="2" id="KW-1185">Reference proteome</keyword>